<dbReference type="AlphaFoldDB" id="G3IPX4"/>
<protein>
    <submittedName>
        <fullName evidence="1">Uncharacterized protein</fullName>
    </submittedName>
</protein>
<evidence type="ECO:0000313" key="1">
    <source>
        <dbReference type="EMBL" id="EGV91296.1"/>
    </source>
</evidence>
<dbReference type="EMBL" id="JH018270">
    <property type="protein sequence ID" value="EGV91296.1"/>
    <property type="molecule type" value="Genomic_DNA"/>
</dbReference>
<name>G3IPX4_CRIGR</name>
<evidence type="ECO:0000313" key="2">
    <source>
        <dbReference type="Proteomes" id="UP000001075"/>
    </source>
</evidence>
<sequence length="60" mass="6762">MGPRCLVPLGRTSVACLLEIKGNLTGMACATRCICSYSFIHKLFWNSQYLLWVFVCALVY</sequence>
<organism evidence="1 2">
    <name type="scientific">Cricetulus griseus</name>
    <name type="common">Chinese hamster</name>
    <name type="synonym">Cricetulus barabensis griseus</name>
    <dbReference type="NCBI Taxonomy" id="10029"/>
    <lineage>
        <taxon>Eukaryota</taxon>
        <taxon>Metazoa</taxon>
        <taxon>Chordata</taxon>
        <taxon>Craniata</taxon>
        <taxon>Vertebrata</taxon>
        <taxon>Euteleostomi</taxon>
        <taxon>Mammalia</taxon>
        <taxon>Eutheria</taxon>
        <taxon>Euarchontoglires</taxon>
        <taxon>Glires</taxon>
        <taxon>Rodentia</taxon>
        <taxon>Myomorpha</taxon>
        <taxon>Muroidea</taxon>
        <taxon>Cricetidae</taxon>
        <taxon>Cricetinae</taxon>
        <taxon>Cricetulus</taxon>
    </lineage>
</organism>
<gene>
    <name evidence="1" type="ORF">I79_026059</name>
</gene>
<reference evidence="2" key="1">
    <citation type="journal article" date="2011" name="Nat. Biotechnol.">
        <title>The genomic sequence of the Chinese hamster ovary (CHO)-K1 cell line.</title>
        <authorList>
            <person name="Xu X."/>
            <person name="Nagarajan H."/>
            <person name="Lewis N.E."/>
            <person name="Pan S."/>
            <person name="Cai Z."/>
            <person name="Liu X."/>
            <person name="Chen W."/>
            <person name="Xie M."/>
            <person name="Wang W."/>
            <person name="Hammond S."/>
            <person name="Andersen M.R."/>
            <person name="Neff N."/>
            <person name="Passarelli B."/>
            <person name="Koh W."/>
            <person name="Fan H.C."/>
            <person name="Wang J."/>
            <person name="Gui Y."/>
            <person name="Lee K.H."/>
            <person name="Betenbaugh M.J."/>
            <person name="Quake S.R."/>
            <person name="Famili I."/>
            <person name="Palsson B.O."/>
            <person name="Wang J."/>
        </authorList>
    </citation>
    <scope>NUCLEOTIDE SEQUENCE [LARGE SCALE GENOMIC DNA]</scope>
    <source>
        <strain evidence="2">CHO K1 cell line</strain>
    </source>
</reference>
<proteinExistence type="predicted"/>
<dbReference type="Proteomes" id="UP000001075">
    <property type="component" value="Unassembled WGS sequence"/>
</dbReference>
<accession>G3IPX4</accession>
<dbReference type="InParanoid" id="G3IPX4"/>